<keyword evidence="2" id="KW-1185">Reference proteome</keyword>
<organism evidence="1 2">
    <name type="scientific">Stylosanthes scabra</name>
    <dbReference type="NCBI Taxonomy" id="79078"/>
    <lineage>
        <taxon>Eukaryota</taxon>
        <taxon>Viridiplantae</taxon>
        <taxon>Streptophyta</taxon>
        <taxon>Embryophyta</taxon>
        <taxon>Tracheophyta</taxon>
        <taxon>Spermatophyta</taxon>
        <taxon>Magnoliopsida</taxon>
        <taxon>eudicotyledons</taxon>
        <taxon>Gunneridae</taxon>
        <taxon>Pentapetalae</taxon>
        <taxon>rosids</taxon>
        <taxon>fabids</taxon>
        <taxon>Fabales</taxon>
        <taxon>Fabaceae</taxon>
        <taxon>Papilionoideae</taxon>
        <taxon>50 kb inversion clade</taxon>
        <taxon>dalbergioids sensu lato</taxon>
        <taxon>Dalbergieae</taxon>
        <taxon>Pterocarpus clade</taxon>
        <taxon>Stylosanthes</taxon>
    </lineage>
</organism>
<name>A0ABU6WSS1_9FABA</name>
<dbReference type="EMBL" id="JASCZI010182660">
    <property type="protein sequence ID" value="MED6188369.1"/>
    <property type="molecule type" value="Genomic_DNA"/>
</dbReference>
<sequence length="129" mass="14290">MQELGLRDQFFASSLRRFGYGGSSASATSTHISPAALEVVDLREQVQNLTQSLETQGHMLQQHIDEVWSLKDTLAEKDARAKEYLRRMEEMQRQITAFYNPLRSGRSATVGGSGCTTFATSSTTTAPRS</sequence>
<evidence type="ECO:0000313" key="2">
    <source>
        <dbReference type="Proteomes" id="UP001341840"/>
    </source>
</evidence>
<comment type="caution">
    <text evidence="1">The sequence shown here is derived from an EMBL/GenBank/DDBJ whole genome shotgun (WGS) entry which is preliminary data.</text>
</comment>
<proteinExistence type="predicted"/>
<protein>
    <submittedName>
        <fullName evidence="1">Uncharacterized protein</fullName>
    </submittedName>
</protein>
<evidence type="ECO:0000313" key="1">
    <source>
        <dbReference type="EMBL" id="MED6188369.1"/>
    </source>
</evidence>
<dbReference type="Proteomes" id="UP001341840">
    <property type="component" value="Unassembled WGS sequence"/>
</dbReference>
<reference evidence="1 2" key="1">
    <citation type="journal article" date="2023" name="Plants (Basel)">
        <title>Bridging the Gap: Combining Genomics and Transcriptomics Approaches to Understand Stylosanthes scabra, an Orphan Legume from the Brazilian Caatinga.</title>
        <authorList>
            <person name="Ferreira-Neto J.R.C."/>
            <person name="da Silva M.D."/>
            <person name="Binneck E."/>
            <person name="de Melo N.F."/>
            <person name="da Silva R.H."/>
            <person name="de Melo A.L.T.M."/>
            <person name="Pandolfi V."/>
            <person name="Bustamante F.O."/>
            <person name="Brasileiro-Vidal A.C."/>
            <person name="Benko-Iseppon A.M."/>
        </authorList>
    </citation>
    <scope>NUCLEOTIDE SEQUENCE [LARGE SCALE GENOMIC DNA]</scope>
    <source>
        <tissue evidence="1">Leaves</tissue>
    </source>
</reference>
<accession>A0ABU6WSS1</accession>
<gene>
    <name evidence="1" type="ORF">PIB30_085302</name>
</gene>